<accession>A0A443RWL9</accession>
<evidence type="ECO:0000313" key="3">
    <source>
        <dbReference type="Proteomes" id="UP000288716"/>
    </source>
</evidence>
<dbReference type="VEuPathDB" id="VectorBase:LDEU012274"/>
<gene>
    <name evidence="2" type="ORF">B4U80_14374</name>
</gene>
<evidence type="ECO:0000313" key="2">
    <source>
        <dbReference type="EMBL" id="RWS19766.1"/>
    </source>
</evidence>
<feature type="chain" id="PRO_5019057151" description="SCP domain-containing protein" evidence="1">
    <location>
        <begin position="17"/>
        <end position="89"/>
    </location>
</feature>
<feature type="signal peptide" evidence="1">
    <location>
        <begin position="1"/>
        <end position="16"/>
    </location>
</feature>
<protein>
    <recommendedName>
        <fullName evidence="4">SCP domain-containing protein</fullName>
    </recommendedName>
</protein>
<dbReference type="SUPFAM" id="SSF55797">
    <property type="entry name" value="PR-1-like"/>
    <property type="match status" value="1"/>
</dbReference>
<keyword evidence="3" id="KW-1185">Reference proteome</keyword>
<proteinExistence type="predicted"/>
<dbReference type="AlphaFoldDB" id="A0A443RWL9"/>
<evidence type="ECO:0000256" key="1">
    <source>
        <dbReference type="SAM" id="SignalP"/>
    </source>
</evidence>
<comment type="caution">
    <text evidence="2">The sequence shown here is derived from an EMBL/GenBank/DDBJ whole genome shotgun (WGS) entry which is preliminary data.</text>
</comment>
<dbReference type="Proteomes" id="UP000288716">
    <property type="component" value="Unassembled WGS sequence"/>
</dbReference>
<organism evidence="2 3">
    <name type="scientific">Leptotrombidium deliense</name>
    <dbReference type="NCBI Taxonomy" id="299467"/>
    <lineage>
        <taxon>Eukaryota</taxon>
        <taxon>Metazoa</taxon>
        <taxon>Ecdysozoa</taxon>
        <taxon>Arthropoda</taxon>
        <taxon>Chelicerata</taxon>
        <taxon>Arachnida</taxon>
        <taxon>Acari</taxon>
        <taxon>Acariformes</taxon>
        <taxon>Trombidiformes</taxon>
        <taxon>Prostigmata</taxon>
        <taxon>Anystina</taxon>
        <taxon>Parasitengona</taxon>
        <taxon>Trombiculoidea</taxon>
        <taxon>Trombiculidae</taxon>
        <taxon>Leptotrombidium</taxon>
    </lineage>
</organism>
<dbReference type="OrthoDB" id="337038at2759"/>
<feature type="non-terminal residue" evidence="2">
    <location>
        <position position="89"/>
    </location>
</feature>
<reference evidence="2 3" key="1">
    <citation type="journal article" date="2018" name="Gigascience">
        <title>Genomes of trombidid mites reveal novel predicted allergens and laterally-transferred genes associated with secondary metabolism.</title>
        <authorList>
            <person name="Dong X."/>
            <person name="Chaisiri K."/>
            <person name="Xia D."/>
            <person name="Armstrong S.D."/>
            <person name="Fang Y."/>
            <person name="Donnelly M.J."/>
            <person name="Kadowaki T."/>
            <person name="McGarry J.W."/>
            <person name="Darby A.C."/>
            <person name="Makepeace B.L."/>
        </authorList>
    </citation>
    <scope>NUCLEOTIDE SEQUENCE [LARGE SCALE GENOMIC DNA]</scope>
    <source>
        <strain evidence="2">UoL-UT</strain>
    </source>
</reference>
<dbReference type="EMBL" id="NCKV01022920">
    <property type="protein sequence ID" value="RWS19766.1"/>
    <property type="molecule type" value="Genomic_DNA"/>
</dbReference>
<evidence type="ECO:0008006" key="4">
    <source>
        <dbReference type="Google" id="ProtNLM"/>
    </source>
</evidence>
<dbReference type="InterPro" id="IPR035940">
    <property type="entry name" value="CAP_sf"/>
</dbReference>
<sequence length="89" mass="9446">MKTAIILAVLVASVAADIDPTWLNSCLVAHNNFRAQFGYPALQINQSFCDFTEQRAQAQVPICSLSHAGLAGTNLGENLAAGHEDCAET</sequence>
<keyword evidence="1" id="KW-0732">Signal</keyword>
<dbReference type="Gene3D" id="3.40.33.10">
    <property type="entry name" value="CAP"/>
    <property type="match status" value="1"/>
</dbReference>
<name>A0A443RWL9_9ACAR</name>